<dbReference type="InterPro" id="IPR000718">
    <property type="entry name" value="Peptidase_M13"/>
</dbReference>
<comment type="cofactor">
    <cofactor evidence="1">
        <name>Zn(2+)</name>
        <dbReference type="ChEBI" id="CHEBI:29105"/>
    </cofactor>
</comment>
<evidence type="ECO:0000259" key="8">
    <source>
        <dbReference type="Pfam" id="PF01431"/>
    </source>
</evidence>
<dbReference type="InterPro" id="IPR042089">
    <property type="entry name" value="Peptidase_M13_dom_2"/>
</dbReference>
<reference evidence="11" key="1">
    <citation type="journal article" date="2019" name="Int. J. Syst. Evol. Microbiol.">
        <title>The Global Catalogue of Microorganisms (GCM) 10K type strain sequencing project: providing services to taxonomists for standard genome sequencing and annotation.</title>
        <authorList>
            <consortium name="The Broad Institute Genomics Platform"/>
            <consortium name="The Broad Institute Genome Sequencing Center for Infectious Disease"/>
            <person name="Wu L."/>
            <person name="Ma J."/>
        </authorList>
    </citation>
    <scope>NUCLEOTIDE SEQUENCE [LARGE SCALE GENOMIC DNA]</scope>
    <source>
        <strain evidence="11">CCM 8980</strain>
    </source>
</reference>
<protein>
    <submittedName>
        <fullName evidence="10">M13 family metallopeptidase</fullName>
    </submittedName>
</protein>
<dbReference type="Pfam" id="PF05649">
    <property type="entry name" value="Peptidase_M13_N"/>
    <property type="match status" value="1"/>
</dbReference>
<evidence type="ECO:0000256" key="6">
    <source>
        <dbReference type="ARBA" id="ARBA00022833"/>
    </source>
</evidence>
<evidence type="ECO:0000256" key="4">
    <source>
        <dbReference type="ARBA" id="ARBA00022723"/>
    </source>
</evidence>
<keyword evidence="7" id="KW-0482">Metalloprotease</keyword>
<evidence type="ECO:0000256" key="5">
    <source>
        <dbReference type="ARBA" id="ARBA00022801"/>
    </source>
</evidence>
<evidence type="ECO:0000259" key="9">
    <source>
        <dbReference type="Pfam" id="PF05649"/>
    </source>
</evidence>
<keyword evidence="5" id="KW-0378">Hydrolase</keyword>
<dbReference type="PROSITE" id="PS51885">
    <property type="entry name" value="NEPRILYSIN"/>
    <property type="match status" value="1"/>
</dbReference>
<evidence type="ECO:0000256" key="7">
    <source>
        <dbReference type="ARBA" id="ARBA00023049"/>
    </source>
</evidence>
<evidence type="ECO:0000256" key="3">
    <source>
        <dbReference type="ARBA" id="ARBA00022670"/>
    </source>
</evidence>
<dbReference type="SUPFAM" id="SSF55486">
    <property type="entry name" value="Metalloproteases ('zincins'), catalytic domain"/>
    <property type="match status" value="1"/>
</dbReference>
<dbReference type="Gene3D" id="3.40.390.10">
    <property type="entry name" value="Collagenase (Catalytic Domain)"/>
    <property type="match status" value="1"/>
</dbReference>
<comment type="similarity">
    <text evidence="2">Belongs to the peptidase M13 family.</text>
</comment>
<feature type="domain" description="Peptidase M13 N-terminal" evidence="9">
    <location>
        <begin position="9"/>
        <end position="387"/>
    </location>
</feature>
<sequence>MADTTPRVQDDLYEAVNGEWAKTAEIPADKPSTGGFQDLADEVEKKLLADFDTVAADSSKAPDAFFAQAVTLYQIAKDYDKRDAEGIQPALDRLAELEAVTDFASFNDKAAQLDADLFPLPFNTGVDPDMKNTKINRVELVGPGTILPDTTYYAADNEQGKKLLAVWRDMAEKVIAMTDLDEAEQKATIEDALAFDAAIATHVKSSEEWADYPKGYNPQSLEEVDAQFGDFDFAGYAKAAFPAVPDTIIVGDPRFLKEFTQLFDAAHFTQYKHWAYINELLSLTGYLSEDLRQLGGTFGRTLSGLPEAPSQAKAAYRLANRFFSEPIGIYYGRTYFGEAAKADVTKLVKEMIATYKRRLSNSSWLSQSTKEKAVVKLDTMVLKMGYPDKANEVYDRLHVDADANLLTNVIALSKARHAFNVEQLTKPVDRNTWNMPGHLVNASYDPSRNDITFPAAILQAPFYSLEQSASQNLGGIGAVIAHEISHGFDNNGAQFDEFGNMVNWWQPADYDHFKELTQQMIDEFEGQETEAGKVNGKLVVSENIADAGGLAAALETAQNLPDTDLHAFFLNWGEIWRQKARIPYQQLLLSVDVHAPAKLRANIQPRNLDEWYTTFDVQPGDGMYIAPEKRVHIW</sequence>
<dbReference type="InterPro" id="IPR024079">
    <property type="entry name" value="MetalloPept_cat_dom_sf"/>
</dbReference>
<name>A0ABW4CD78_9LACO</name>
<dbReference type="InterPro" id="IPR008753">
    <property type="entry name" value="Peptidase_M13_N"/>
</dbReference>
<dbReference type="EMBL" id="JBHTOC010000001">
    <property type="protein sequence ID" value="MFD1428737.1"/>
    <property type="molecule type" value="Genomic_DNA"/>
</dbReference>
<keyword evidence="11" id="KW-1185">Reference proteome</keyword>
<dbReference type="PANTHER" id="PTHR11733:SF167">
    <property type="entry name" value="FI17812P1-RELATED"/>
    <property type="match status" value="1"/>
</dbReference>
<gene>
    <name evidence="10" type="ORF">ACFQ4P_00565</name>
</gene>
<dbReference type="Gene3D" id="1.10.1380.10">
    <property type="entry name" value="Neutral endopeptidase , domain2"/>
    <property type="match status" value="1"/>
</dbReference>
<dbReference type="CDD" id="cd08662">
    <property type="entry name" value="M13"/>
    <property type="match status" value="1"/>
</dbReference>
<dbReference type="InterPro" id="IPR018497">
    <property type="entry name" value="Peptidase_M13_C"/>
</dbReference>
<proteinExistence type="inferred from homology"/>
<dbReference type="Pfam" id="PF01431">
    <property type="entry name" value="Peptidase_M13"/>
    <property type="match status" value="1"/>
</dbReference>
<dbReference type="Proteomes" id="UP001597196">
    <property type="component" value="Unassembled WGS sequence"/>
</dbReference>
<evidence type="ECO:0000313" key="11">
    <source>
        <dbReference type="Proteomes" id="UP001597196"/>
    </source>
</evidence>
<keyword evidence="6" id="KW-0862">Zinc</keyword>
<dbReference type="PRINTS" id="PR00786">
    <property type="entry name" value="NEPRILYSIN"/>
</dbReference>
<comment type="caution">
    <text evidence="10">The sequence shown here is derived from an EMBL/GenBank/DDBJ whole genome shotgun (WGS) entry which is preliminary data.</text>
</comment>
<dbReference type="PANTHER" id="PTHR11733">
    <property type="entry name" value="ZINC METALLOPROTEASE FAMILY M13 NEPRILYSIN-RELATED"/>
    <property type="match status" value="1"/>
</dbReference>
<feature type="domain" description="Peptidase M13 C-terminal" evidence="8">
    <location>
        <begin position="441"/>
        <end position="631"/>
    </location>
</feature>
<keyword evidence="3" id="KW-0645">Protease</keyword>
<organism evidence="10 11">
    <name type="scientific">Lacticaseibacillus mingshuiensis</name>
    <dbReference type="NCBI Taxonomy" id="2799574"/>
    <lineage>
        <taxon>Bacteria</taxon>
        <taxon>Bacillati</taxon>
        <taxon>Bacillota</taxon>
        <taxon>Bacilli</taxon>
        <taxon>Lactobacillales</taxon>
        <taxon>Lactobacillaceae</taxon>
        <taxon>Lacticaseibacillus</taxon>
    </lineage>
</organism>
<accession>A0ABW4CD78</accession>
<evidence type="ECO:0000256" key="2">
    <source>
        <dbReference type="ARBA" id="ARBA00007357"/>
    </source>
</evidence>
<evidence type="ECO:0000256" key="1">
    <source>
        <dbReference type="ARBA" id="ARBA00001947"/>
    </source>
</evidence>
<evidence type="ECO:0000313" key="10">
    <source>
        <dbReference type="EMBL" id="MFD1428737.1"/>
    </source>
</evidence>
<dbReference type="RefSeq" id="WP_203625717.1">
    <property type="nucleotide sequence ID" value="NZ_BOLQ01000001.1"/>
</dbReference>
<keyword evidence="4" id="KW-0479">Metal-binding</keyword>